<sequence length="166" mass="18389">MRKRRKLIAVSDLYRRIPKVLSAAAGSAAPPAPSISISAAPAGTGTEVATREQLSSVVQDKFCPTLFPQADLTVPPVFEMEEECSLFDPFNLIFEGICDQLLSIHSTAPIPQLTQFSNVEEVLELSVQSMLDNYDPSLEAFQRFHLDLSTWGVNSESFHFFIQNIL</sequence>
<gene>
    <name evidence="1" type="primary">orf112</name>
</gene>
<keyword evidence="1" id="KW-0496">Mitochondrion</keyword>
<organism evidence="1">
    <name type="scientific">Ammopiptanthus mongolicus</name>
    <name type="common">Piptanthus mongolicus</name>
    <dbReference type="NCBI Taxonomy" id="126911"/>
    <lineage>
        <taxon>Eukaryota</taxon>
        <taxon>Viridiplantae</taxon>
        <taxon>Streptophyta</taxon>
        <taxon>Embryophyta</taxon>
        <taxon>Tracheophyta</taxon>
        <taxon>Spermatophyta</taxon>
        <taxon>Magnoliopsida</taxon>
        <taxon>eudicotyledons</taxon>
        <taxon>Gunneridae</taxon>
        <taxon>Pentapetalae</taxon>
        <taxon>rosids</taxon>
        <taxon>fabids</taxon>
        <taxon>Fabales</taxon>
        <taxon>Fabaceae</taxon>
        <taxon>Papilionoideae</taxon>
        <taxon>50 kb inversion clade</taxon>
        <taxon>genistoids sensu lato</taxon>
        <taxon>core genistoids</taxon>
        <taxon>Sophoreae</taxon>
        <taxon>Ammopiptanthus</taxon>
    </lineage>
</organism>
<reference evidence="1" key="1">
    <citation type="journal article" date="2019" name="Plant Syst. Evol.">
        <title>Analyses of mitochondrial genomes of the genus Ammopiptanthus provide new insights into the evolution of legume plants.</title>
        <authorList>
            <person name="Feng L."/>
            <person name="Li N."/>
            <person name="Yang W."/>
            <person name="Li Y."/>
            <person name="Wang C.-M."/>
            <person name="Tong S.-W."/>
            <person name="He J.-X."/>
        </authorList>
    </citation>
    <scope>NUCLEOTIDE SEQUENCE</scope>
</reference>
<protein>
    <submittedName>
        <fullName evidence="1">Uncharacterized protein</fullName>
    </submittedName>
</protein>
<evidence type="ECO:0000313" key="1">
    <source>
        <dbReference type="EMBL" id="QCQ81893.1"/>
    </source>
</evidence>
<dbReference type="EMBL" id="MG011535">
    <property type="protein sequence ID" value="QCQ81893.1"/>
    <property type="molecule type" value="Genomic_DNA"/>
</dbReference>
<accession>A0A4P8PMH7</accession>
<geneLocation type="mitochondrion" evidence="1"/>
<dbReference type="AlphaFoldDB" id="A0A4P8PMH7"/>
<proteinExistence type="predicted"/>
<name>A0A4P8PMH7_AMMMO</name>